<dbReference type="SMART" id="SM00905">
    <property type="entry name" value="FolB"/>
    <property type="match status" value="1"/>
</dbReference>
<dbReference type="NCBIfam" id="TIGR00525">
    <property type="entry name" value="folB"/>
    <property type="match status" value="1"/>
</dbReference>
<keyword evidence="9" id="KW-1185">Reference proteome</keyword>
<dbReference type="AlphaFoldDB" id="A0A223NW29"/>
<dbReference type="PANTHER" id="PTHR42844:SF1">
    <property type="entry name" value="DIHYDRONEOPTERIN ALDOLASE 1-RELATED"/>
    <property type="match status" value="1"/>
</dbReference>
<sequence length="116" mass="13328">MITISLHGAEFFAFHGFYPEEQKLGNKFIVDVDVDFTPVTDLREDKIANTVDYEKVYNIVEEQMRKTAKLIETVAQNIAEDIKMQFSFADKIRVSIKKLNPPLKGKVEYSNIVITV</sequence>
<dbReference type="InterPro" id="IPR043133">
    <property type="entry name" value="GTP-CH-I_C/QueF"/>
</dbReference>
<evidence type="ECO:0000313" key="8">
    <source>
        <dbReference type="EMBL" id="ASU34099.1"/>
    </source>
</evidence>
<dbReference type="UniPathway" id="UPA00077">
    <property type="reaction ID" value="UER00154"/>
</dbReference>
<dbReference type="KEGG" id="muc:MuYL_2209"/>
<dbReference type="InterPro" id="IPR006156">
    <property type="entry name" value="Dihydroneopterin_aldolase"/>
</dbReference>
<dbReference type="NCBIfam" id="TIGR00526">
    <property type="entry name" value="folB_dom"/>
    <property type="match status" value="1"/>
</dbReference>
<dbReference type="InterPro" id="IPR006157">
    <property type="entry name" value="FolB_dom"/>
</dbReference>
<keyword evidence="5 6" id="KW-0456">Lyase</keyword>
<dbReference type="RefSeq" id="WP_094570491.1">
    <property type="nucleotide sequence ID" value="NZ_CP022743.1"/>
</dbReference>
<evidence type="ECO:0000256" key="4">
    <source>
        <dbReference type="ARBA" id="ARBA00022909"/>
    </source>
</evidence>
<protein>
    <recommendedName>
        <fullName evidence="6">7,8-dihydroneopterin aldolase</fullName>
        <ecNumber evidence="6">4.1.2.25</ecNumber>
    </recommendedName>
</protein>
<accession>A0A223NW29</accession>
<gene>
    <name evidence="8" type="ORF">MuYL_2209</name>
</gene>
<comment type="catalytic activity">
    <reaction evidence="1 6">
        <text>7,8-dihydroneopterin = 6-hydroxymethyl-7,8-dihydropterin + glycolaldehyde</text>
        <dbReference type="Rhea" id="RHEA:10540"/>
        <dbReference type="ChEBI" id="CHEBI:17001"/>
        <dbReference type="ChEBI" id="CHEBI:17071"/>
        <dbReference type="ChEBI" id="CHEBI:44841"/>
        <dbReference type="EC" id="4.1.2.25"/>
    </reaction>
</comment>
<evidence type="ECO:0000256" key="1">
    <source>
        <dbReference type="ARBA" id="ARBA00001353"/>
    </source>
</evidence>
<evidence type="ECO:0000256" key="3">
    <source>
        <dbReference type="ARBA" id="ARBA00005708"/>
    </source>
</evidence>
<proteinExistence type="inferred from homology"/>
<dbReference type="OrthoDB" id="9803748at2"/>
<dbReference type="PANTHER" id="PTHR42844">
    <property type="entry name" value="DIHYDRONEOPTERIN ALDOLASE 1-RELATED"/>
    <property type="match status" value="1"/>
</dbReference>
<dbReference type="GO" id="GO:0005737">
    <property type="term" value="C:cytoplasm"/>
    <property type="evidence" value="ECO:0007669"/>
    <property type="project" value="TreeGrafter"/>
</dbReference>
<dbReference type="EC" id="4.1.2.25" evidence="6"/>
<keyword evidence="4 6" id="KW-0289">Folate biosynthesis</keyword>
<dbReference type="Proteomes" id="UP000215002">
    <property type="component" value="Chromosome"/>
</dbReference>
<dbReference type="GO" id="GO:0004150">
    <property type="term" value="F:dihydroneopterin aldolase activity"/>
    <property type="evidence" value="ECO:0007669"/>
    <property type="project" value="UniProtKB-UniRule"/>
</dbReference>
<feature type="domain" description="Dihydroneopterin aldolase/epimerase" evidence="7">
    <location>
        <begin position="4"/>
        <end position="111"/>
    </location>
</feature>
<dbReference type="GO" id="GO:0046654">
    <property type="term" value="P:tetrahydrofolate biosynthetic process"/>
    <property type="evidence" value="ECO:0007669"/>
    <property type="project" value="UniProtKB-UniRule"/>
</dbReference>
<dbReference type="GO" id="GO:0046656">
    <property type="term" value="P:folic acid biosynthetic process"/>
    <property type="evidence" value="ECO:0007669"/>
    <property type="project" value="UniProtKB-UniRule"/>
</dbReference>
<comment type="function">
    <text evidence="6">Catalyzes the conversion of 7,8-dihydroneopterin to 6-hydroxymethyl-7,8-dihydropterin.</text>
</comment>
<evidence type="ECO:0000256" key="6">
    <source>
        <dbReference type="RuleBase" id="RU362079"/>
    </source>
</evidence>
<evidence type="ECO:0000313" key="9">
    <source>
        <dbReference type="Proteomes" id="UP000215002"/>
    </source>
</evidence>
<evidence type="ECO:0000259" key="7">
    <source>
        <dbReference type="SMART" id="SM00905"/>
    </source>
</evidence>
<comment type="pathway">
    <text evidence="2 6">Cofactor biosynthesis; tetrahydrofolate biosynthesis; 2-amino-4-hydroxy-6-hydroxymethyl-7,8-dihydropteridine diphosphate from 7,8-dihydroneopterin triphosphate: step 3/4.</text>
</comment>
<comment type="similarity">
    <text evidence="3 6">Belongs to the DHNA family.</text>
</comment>
<dbReference type="SUPFAM" id="SSF55620">
    <property type="entry name" value="Tetrahydrobiopterin biosynthesis enzymes-like"/>
    <property type="match status" value="1"/>
</dbReference>
<name>A0A223NW29_9SPHI</name>
<reference evidence="8 9" key="1">
    <citation type="submission" date="2017-08" db="EMBL/GenBank/DDBJ databases">
        <title>Complete genome sequence of Mucilaginibacter sp. strain BJC16-A31.</title>
        <authorList>
            <consortium name="Henan University of Science and Technology"/>
            <person name="You X."/>
        </authorList>
    </citation>
    <scope>NUCLEOTIDE SEQUENCE [LARGE SCALE GENOMIC DNA]</scope>
    <source>
        <strain evidence="8 9">BJC16-A31</strain>
    </source>
</reference>
<evidence type="ECO:0000256" key="2">
    <source>
        <dbReference type="ARBA" id="ARBA00005013"/>
    </source>
</evidence>
<organism evidence="8 9">
    <name type="scientific">Mucilaginibacter xinganensis</name>
    <dbReference type="NCBI Taxonomy" id="1234841"/>
    <lineage>
        <taxon>Bacteria</taxon>
        <taxon>Pseudomonadati</taxon>
        <taxon>Bacteroidota</taxon>
        <taxon>Sphingobacteriia</taxon>
        <taxon>Sphingobacteriales</taxon>
        <taxon>Sphingobacteriaceae</taxon>
        <taxon>Mucilaginibacter</taxon>
    </lineage>
</organism>
<dbReference type="Gene3D" id="3.30.1130.10">
    <property type="match status" value="1"/>
</dbReference>
<dbReference type="Pfam" id="PF02152">
    <property type="entry name" value="FolB"/>
    <property type="match status" value="1"/>
</dbReference>
<dbReference type="EMBL" id="CP022743">
    <property type="protein sequence ID" value="ASU34099.1"/>
    <property type="molecule type" value="Genomic_DNA"/>
</dbReference>
<evidence type="ECO:0000256" key="5">
    <source>
        <dbReference type="ARBA" id="ARBA00023239"/>
    </source>
</evidence>